<name>A0A7Y9Z7I6_9MICO</name>
<dbReference type="EMBL" id="JACBZO010000001">
    <property type="protein sequence ID" value="NYI40267.1"/>
    <property type="molecule type" value="Genomic_DNA"/>
</dbReference>
<feature type="transmembrane region" description="Helical" evidence="1">
    <location>
        <begin position="576"/>
        <end position="596"/>
    </location>
</feature>
<sequence length="601" mass="61258">MTVTTVTPAAVTVAPKCGANNDTVNIPTTTGVTYATVGWKNNSITITASANSGYKLTGTTSWTFTDAATSCSTTVTPDRVTVAPACGPNNDTVTIPTKTGVWYSTTGWHSNSVTITAHANAGYTLTGTTSWTFTDDATACSTTVTPAAVTVAPKCGANNDTVNIPTKTGVNYTSTGWHSNSITITAHANAGYTLTGTTSWTFTDAATACAVTVTPPPVTVVPTCGPNNDTVTIPTKTGVWYSTTGWKNNSITITAHANAGYTLTGTTSWTFTDAATSCSTTVTPPPVTVVPTCGPNNDTVTIPSATGVWYSTTGWHSNSITLTAHADAGYTLTGTTSWTFTDDAIACPTTVVTVTPDPVTVAPACGPDNDTVTIPTTTGVSYTSTGWHSNSITITANANAGYTLTGTTSWTFTDAATACPVTAVAALVVDPPLCGPDNDVINIPTTTGVTYSDTGWVSGSRTITAHAASGYTLTGTSSWTFNDAATVCPVVTPEPPTVVAQCLPNNDTVTIPTTTGVTYSDTGWSGGTRTITAAAASGYTLTGTSTWTFTDVPSVGCPPITVFSGPDLAFTGTPDYTGGLVALAIFLIASGAVLAVRKVRA</sequence>
<protein>
    <submittedName>
        <fullName evidence="2">Uncharacterized protein</fullName>
    </submittedName>
</protein>
<reference evidence="2 3" key="1">
    <citation type="submission" date="2020-07" db="EMBL/GenBank/DDBJ databases">
        <title>Sequencing the genomes of 1000 actinobacteria strains.</title>
        <authorList>
            <person name="Klenk H.-P."/>
        </authorList>
    </citation>
    <scope>NUCLEOTIDE SEQUENCE [LARGE SCALE GENOMIC DNA]</scope>
    <source>
        <strain evidence="2 3">DSM 19970</strain>
    </source>
</reference>
<comment type="caution">
    <text evidence="2">The sequence shown here is derived from an EMBL/GenBank/DDBJ whole genome shotgun (WGS) entry which is preliminary data.</text>
</comment>
<keyword evidence="1" id="KW-0812">Transmembrane</keyword>
<evidence type="ECO:0000313" key="3">
    <source>
        <dbReference type="Proteomes" id="UP000547973"/>
    </source>
</evidence>
<proteinExistence type="predicted"/>
<gene>
    <name evidence="2" type="ORF">BKA03_000386</name>
</gene>
<keyword evidence="1" id="KW-1133">Transmembrane helix</keyword>
<dbReference type="Proteomes" id="UP000547973">
    <property type="component" value="Unassembled WGS sequence"/>
</dbReference>
<dbReference type="RefSeq" id="WP_062074755.1">
    <property type="nucleotide sequence ID" value="NZ_JACBZO010000001.1"/>
</dbReference>
<dbReference type="AlphaFoldDB" id="A0A7Y9Z7I6"/>
<accession>A0A7Y9Z7I6</accession>
<keyword evidence="1" id="KW-0472">Membrane</keyword>
<evidence type="ECO:0000313" key="2">
    <source>
        <dbReference type="EMBL" id="NYI40267.1"/>
    </source>
</evidence>
<organism evidence="2 3">
    <name type="scientific">Demequina lutea</name>
    <dbReference type="NCBI Taxonomy" id="431489"/>
    <lineage>
        <taxon>Bacteria</taxon>
        <taxon>Bacillati</taxon>
        <taxon>Actinomycetota</taxon>
        <taxon>Actinomycetes</taxon>
        <taxon>Micrococcales</taxon>
        <taxon>Demequinaceae</taxon>
        <taxon>Demequina</taxon>
    </lineage>
</organism>
<keyword evidence="3" id="KW-1185">Reference proteome</keyword>
<evidence type="ECO:0000256" key="1">
    <source>
        <dbReference type="SAM" id="Phobius"/>
    </source>
</evidence>